<feature type="coiled-coil region" evidence="1">
    <location>
        <begin position="24"/>
        <end position="54"/>
    </location>
</feature>
<dbReference type="AlphaFoldDB" id="A0A6J8B2L1"/>
<protein>
    <submittedName>
        <fullName evidence="2">Uncharacterized protein</fullName>
    </submittedName>
</protein>
<dbReference type="EMBL" id="CACVKT020002493">
    <property type="protein sequence ID" value="CAC5378108.1"/>
    <property type="molecule type" value="Genomic_DNA"/>
</dbReference>
<keyword evidence="1" id="KW-0175">Coiled coil</keyword>
<name>A0A6J8B2L1_MYTCO</name>
<evidence type="ECO:0000313" key="2">
    <source>
        <dbReference type="EMBL" id="CAC5378108.1"/>
    </source>
</evidence>
<dbReference type="OrthoDB" id="10494737at2759"/>
<evidence type="ECO:0000256" key="1">
    <source>
        <dbReference type="SAM" id="Coils"/>
    </source>
</evidence>
<proteinExistence type="predicted"/>
<gene>
    <name evidence="2" type="ORF">MCOR_14348</name>
</gene>
<accession>A0A6J8B2L1</accession>
<evidence type="ECO:0000313" key="3">
    <source>
        <dbReference type="Proteomes" id="UP000507470"/>
    </source>
</evidence>
<sequence>MDAVQEVKRQQTTEWQRLNSITLVENSKQTIRQLENLEEHVQNLETQCENNSRKLTDINLLVYSLLELVNKFAVAVENLQDNRTLEKMNDLLDSANKRIIKIIIMFQLLLYKISKTFNEHDLHEADDADYVQFLTESQEDLHCLRHRADDSIRLAFNEKENQSNKDKSIQSIKNPCVAQNKPIIPQTNYRCTKNDFGFKMTISEIQYDNRVRFHSSSACFEGCEISSLNIEVPIENILVPNIEEQPFMHDARSKVTSSETWER</sequence>
<reference evidence="2 3" key="1">
    <citation type="submission" date="2020-06" db="EMBL/GenBank/DDBJ databases">
        <authorList>
            <person name="Li R."/>
            <person name="Bekaert M."/>
        </authorList>
    </citation>
    <scope>NUCLEOTIDE SEQUENCE [LARGE SCALE GENOMIC DNA]</scope>
    <source>
        <strain evidence="3">wild</strain>
    </source>
</reference>
<keyword evidence="3" id="KW-1185">Reference proteome</keyword>
<dbReference type="Proteomes" id="UP000507470">
    <property type="component" value="Unassembled WGS sequence"/>
</dbReference>
<organism evidence="2 3">
    <name type="scientific">Mytilus coruscus</name>
    <name type="common">Sea mussel</name>
    <dbReference type="NCBI Taxonomy" id="42192"/>
    <lineage>
        <taxon>Eukaryota</taxon>
        <taxon>Metazoa</taxon>
        <taxon>Spiralia</taxon>
        <taxon>Lophotrochozoa</taxon>
        <taxon>Mollusca</taxon>
        <taxon>Bivalvia</taxon>
        <taxon>Autobranchia</taxon>
        <taxon>Pteriomorphia</taxon>
        <taxon>Mytilida</taxon>
        <taxon>Mytiloidea</taxon>
        <taxon>Mytilidae</taxon>
        <taxon>Mytilinae</taxon>
        <taxon>Mytilus</taxon>
    </lineage>
</organism>